<organism evidence="1 2">
    <name type="scientific">Caerostris darwini</name>
    <dbReference type="NCBI Taxonomy" id="1538125"/>
    <lineage>
        <taxon>Eukaryota</taxon>
        <taxon>Metazoa</taxon>
        <taxon>Ecdysozoa</taxon>
        <taxon>Arthropoda</taxon>
        <taxon>Chelicerata</taxon>
        <taxon>Arachnida</taxon>
        <taxon>Araneae</taxon>
        <taxon>Araneomorphae</taxon>
        <taxon>Entelegynae</taxon>
        <taxon>Araneoidea</taxon>
        <taxon>Araneidae</taxon>
        <taxon>Caerostris</taxon>
    </lineage>
</organism>
<accession>A0AAV4QLE7</accession>
<proteinExistence type="predicted"/>
<dbReference type="EMBL" id="BPLQ01004695">
    <property type="protein sequence ID" value="GIY10000.1"/>
    <property type="molecule type" value="Genomic_DNA"/>
</dbReference>
<name>A0AAV4QLE7_9ARAC</name>
<evidence type="ECO:0000313" key="2">
    <source>
        <dbReference type="Proteomes" id="UP001054837"/>
    </source>
</evidence>
<comment type="caution">
    <text evidence="1">The sequence shown here is derived from an EMBL/GenBank/DDBJ whole genome shotgun (WGS) entry which is preliminary data.</text>
</comment>
<dbReference type="Proteomes" id="UP001054837">
    <property type="component" value="Unassembled WGS sequence"/>
</dbReference>
<evidence type="ECO:0000313" key="1">
    <source>
        <dbReference type="EMBL" id="GIY10000.1"/>
    </source>
</evidence>
<dbReference type="AlphaFoldDB" id="A0AAV4QLE7"/>
<gene>
    <name evidence="1" type="primary">AVEN_55565_1</name>
    <name evidence="1" type="ORF">CDAR_448701</name>
</gene>
<sequence length="152" mass="17792">MEISCLAIRVVIPKNRLKVGFWLIWISARSHAWLRDRFEPTTCPEGEHKSFNHCLCEHREEEQLKHFTPDSYVIIENSKPDVTGEATAKTESVYWKKLPLSASNSENFSNPRLKIKQVRKRILVRFPTAQLPRLSNATRLNDDYDKQCHQCQ</sequence>
<keyword evidence="2" id="KW-1185">Reference proteome</keyword>
<reference evidence="1 2" key="1">
    <citation type="submission" date="2021-06" db="EMBL/GenBank/DDBJ databases">
        <title>Caerostris darwini draft genome.</title>
        <authorList>
            <person name="Kono N."/>
            <person name="Arakawa K."/>
        </authorList>
    </citation>
    <scope>NUCLEOTIDE SEQUENCE [LARGE SCALE GENOMIC DNA]</scope>
</reference>
<protein>
    <submittedName>
        <fullName evidence="1">Uncharacterized protein</fullName>
    </submittedName>
</protein>